<dbReference type="PANTHER" id="PTHR40659">
    <property type="entry name" value="NICKEL/COBALT EFFLUX SYSTEM RCNA"/>
    <property type="match status" value="1"/>
</dbReference>
<feature type="transmembrane region" description="Helical" evidence="2">
    <location>
        <begin position="245"/>
        <end position="264"/>
    </location>
</feature>
<feature type="transmembrane region" description="Helical" evidence="2">
    <location>
        <begin position="321"/>
        <end position="345"/>
    </location>
</feature>
<feature type="transmembrane region" description="Helical" evidence="2">
    <location>
        <begin position="398"/>
        <end position="423"/>
    </location>
</feature>
<evidence type="ECO:0000256" key="3">
    <source>
        <dbReference type="SAM" id="SignalP"/>
    </source>
</evidence>
<protein>
    <recommendedName>
        <fullName evidence="6">Nickel/cobalt efflux system</fullName>
    </recommendedName>
</protein>
<evidence type="ECO:0000313" key="5">
    <source>
        <dbReference type="Proteomes" id="UP000720508"/>
    </source>
</evidence>
<feature type="transmembrane region" description="Helical" evidence="2">
    <location>
        <begin position="167"/>
        <end position="187"/>
    </location>
</feature>
<name>A0ABS6CUL7_9ACTN</name>
<dbReference type="Proteomes" id="UP000720508">
    <property type="component" value="Unassembled WGS sequence"/>
</dbReference>
<proteinExistence type="predicted"/>
<keyword evidence="2" id="KW-1133">Transmembrane helix</keyword>
<evidence type="ECO:0000256" key="2">
    <source>
        <dbReference type="SAM" id="Phobius"/>
    </source>
</evidence>
<feature type="chain" id="PRO_5045600182" description="Nickel/cobalt efflux system" evidence="3">
    <location>
        <begin position="21"/>
        <end position="424"/>
    </location>
</feature>
<feature type="transmembrane region" description="Helical" evidence="2">
    <location>
        <begin position="351"/>
        <end position="377"/>
    </location>
</feature>
<organism evidence="4 5">
    <name type="scientific">Streptomyces niphimycinicus</name>
    <dbReference type="NCBI Taxonomy" id="2842201"/>
    <lineage>
        <taxon>Bacteria</taxon>
        <taxon>Bacillati</taxon>
        <taxon>Actinomycetota</taxon>
        <taxon>Actinomycetes</taxon>
        <taxon>Kitasatosporales</taxon>
        <taxon>Streptomycetaceae</taxon>
        <taxon>Streptomyces</taxon>
    </lineage>
</organism>
<keyword evidence="2" id="KW-0472">Membrane</keyword>
<dbReference type="InterPro" id="IPR051224">
    <property type="entry name" value="NiCoT_RcnA"/>
</dbReference>
<keyword evidence="2" id="KW-0812">Transmembrane</keyword>
<feature type="region of interest" description="Disordered" evidence="1">
    <location>
        <begin position="272"/>
        <end position="308"/>
    </location>
</feature>
<dbReference type="PANTHER" id="PTHR40659:SF1">
    <property type="entry name" value="NICKEL_COBALT EFFLUX SYSTEM RCNA"/>
    <property type="match status" value="1"/>
</dbReference>
<comment type="caution">
    <text evidence="4">The sequence shown here is derived from an EMBL/GenBank/DDBJ whole genome shotgun (WGS) entry which is preliminary data.</text>
</comment>
<evidence type="ECO:0000256" key="1">
    <source>
        <dbReference type="SAM" id="MobiDB-lite"/>
    </source>
</evidence>
<keyword evidence="5" id="KW-1185">Reference proteome</keyword>
<feature type="signal peptide" evidence="3">
    <location>
        <begin position="1"/>
        <end position="20"/>
    </location>
</feature>
<feature type="compositionally biased region" description="Basic and acidic residues" evidence="1">
    <location>
        <begin position="288"/>
        <end position="301"/>
    </location>
</feature>
<evidence type="ECO:0008006" key="6">
    <source>
        <dbReference type="Google" id="ProtNLM"/>
    </source>
</evidence>
<evidence type="ECO:0000313" key="4">
    <source>
        <dbReference type="EMBL" id="MBU3870654.1"/>
    </source>
</evidence>
<sequence>MLVLAAVSALLFGSAGTAQAHPFGAPPVVRVEAAGSAVETTWSAQRDDVAALRKKADGDVAGYLRAHIAVRQDGSPCRADRADGMTLHFVCPRPVDRITLTVTVLTDVHPAYRTLSVTDQGGGGLHTAKEPTRTLALTSAASADSPSSQGGWTSWTTDLVSLLDHGAAVPVALLVAAAVGALHACAPGHGKSLAAGYLVGGRGRPRDAVWLGGIVAVMHTLSVAVLAVGWWLAAKNAPDMKLLTGWLQLVAALVVAGVGVSLLWRHLRHRGHHRPHHHDHGHSHHGHSHPDHSHPDHDHGHGHGHSHHIPDAPSLLTWRGLVVLGTSGGLLPSPSAFLVLLTGLLTGRTGIALAMVAAFGAGMALTLMSVGLIVLRGRDALLDRASRSALLRTWVPRIPLFAASAVAAGGAVAAALAAGQLLAP</sequence>
<dbReference type="EMBL" id="JAHLEM010000821">
    <property type="protein sequence ID" value="MBU3870654.1"/>
    <property type="molecule type" value="Genomic_DNA"/>
</dbReference>
<feature type="transmembrane region" description="Helical" evidence="2">
    <location>
        <begin position="208"/>
        <end position="233"/>
    </location>
</feature>
<feature type="compositionally biased region" description="Basic residues" evidence="1">
    <location>
        <begin position="272"/>
        <end position="287"/>
    </location>
</feature>
<keyword evidence="3" id="KW-0732">Signal</keyword>
<reference evidence="4 5" key="1">
    <citation type="submission" date="2021-06" db="EMBL/GenBank/DDBJ databases">
        <authorList>
            <person name="Pan X."/>
        </authorList>
    </citation>
    <scope>NUCLEOTIDE SEQUENCE [LARGE SCALE GENOMIC DNA]</scope>
    <source>
        <strain evidence="4 5">4503</strain>
    </source>
</reference>
<gene>
    <name evidence="4" type="ORF">KN815_43425</name>
</gene>
<accession>A0ABS6CUL7</accession>